<evidence type="ECO:0000313" key="6">
    <source>
        <dbReference type="EMBL" id="GGJ80875.1"/>
    </source>
</evidence>
<dbReference type="Gene3D" id="1.10.10.10">
    <property type="entry name" value="Winged helix-like DNA-binding domain superfamily/Winged helix DNA-binding domain"/>
    <property type="match status" value="1"/>
</dbReference>
<dbReference type="EMBL" id="BMPO01000001">
    <property type="protein sequence ID" value="GGJ80875.1"/>
    <property type="molecule type" value="Genomic_DNA"/>
</dbReference>
<dbReference type="PRINTS" id="PR00039">
    <property type="entry name" value="HTHLYSR"/>
</dbReference>
<name>A0A917PIR9_9PSED</name>
<sequence length="297" mass="33000">MIGFPQLRCFVAVATELHFGRAAQMLHMTQPPLSRQIQLLEQELGVALLERTSRSVSLTPAGSAFLVEARKLMEQSERAVQIARRAANTLSGTVTVGFIGSATYGFIPKLAERAKEELPNIHVNFLEMNSVEQQEALLFGRVDLGIIRPGPRAEGLESVCIEKGDLALAVARNHPLALRRQLVTLKQLDDLPFIMYSKVGRYFQGVLTTMFERAQVKPRYVQFMDQTHAILSLVSAGMGVAIVPEDARNACFENVVFKSLQTQTQYELHAIWRADDDGPAVAAVREIILRQRVSSQT</sequence>
<keyword evidence="7" id="KW-1185">Reference proteome</keyword>
<dbReference type="SUPFAM" id="SSF53850">
    <property type="entry name" value="Periplasmic binding protein-like II"/>
    <property type="match status" value="1"/>
</dbReference>
<dbReference type="Pfam" id="PF00126">
    <property type="entry name" value="HTH_1"/>
    <property type="match status" value="1"/>
</dbReference>
<dbReference type="SUPFAM" id="SSF46785">
    <property type="entry name" value="Winged helix' DNA-binding domain"/>
    <property type="match status" value="1"/>
</dbReference>
<accession>A0A917PIR9</accession>
<dbReference type="FunFam" id="1.10.10.10:FF:000001">
    <property type="entry name" value="LysR family transcriptional regulator"/>
    <property type="match status" value="1"/>
</dbReference>
<dbReference type="RefSeq" id="WP_188981394.1">
    <property type="nucleotide sequence ID" value="NZ_BMPO01000001.1"/>
</dbReference>
<organism evidence="6 7">
    <name type="scientific">Pseudomonas matsuisoli</name>
    <dbReference type="NCBI Taxonomy" id="1515666"/>
    <lineage>
        <taxon>Bacteria</taxon>
        <taxon>Pseudomonadati</taxon>
        <taxon>Pseudomonadota</taxon>
        <taxon>Gammaproteobacteria</taxon>
        <taxon>Pseudomonadales</taxon>
        <taxon>Pseudomonadaceae</taxon>
        <taxon>Pseudomonas</taxon>
    </lineage>
</organism>
<comment type="similarity">
    <text evidence="1">Belongs to the LysR transcriptional regulatory family.</text>
</comment>
<dbReference type="AlphaFoldDB" id="A0A917PIR9"/>
<keyword evidence="4" id="KW-0804">Transcription</keyword>
<dbReference type="Proteomes" id="UP000635983">
    <property type="component" value="Unassembled WGS sequence"/>
</dbReference>
<dbReference type="GO" id="GO:0003677">
    <property type="term" value="F:DNA binding"/>
    <property type="evidence" value="ECO:0007669"/>
    <property type="project" value="UniProtKB-KW"/>
</dbReference>
<dbReference type="InterPro" id="IPR005119">
    <property type="entry name" value="LysR_subst-bd"/>
</dbReference>
<dbReference type="GO" id="GO:0003700">
    <property type="term" value="F:DNA-binding transcription factor activity"/>
    <property type="evidence" value="ECO:0007669"/>
    <property type="project" value="InterPro"/>
</dbReference>
<keyword evidence="2" id="KW-0805">Transcription regulation</keyword>
<evidence type="ECO:0000259" key="5">
    <source>
        <dbReference type="PROSITE" id="PS50931"/>
    </source>
</evidence>
<dbReference type="InterPro" id="IPR036390">
    <property type="entry name" value="WH_DNA-bd_sf"/>
</dbReference>
<dbReference type="InterPro" id="IPR000847">
    <property type="entry name" value="LysR_HTH_N"/>
</dbReference>
<dbReference type="InterPro" id="IPR036388">
    <property type="entry name" value="WH-like_DNA-bd_sf"/>
</dbReference>
<reference evidence="6" key="2">
    <citation type="submission" date="2020-09" db="EMBL/GenBank/DDBJ databases">
        <authorList>
            <person name="Sun Q."/>
            <person name="Ohkuma M."/>
        </authorList>
    </citation>
    <scope>NUCLEOTIDE SEQUENCE</scope>
    <source>
        <strain evidence="6">JCM 30078</strain>
    </source>
</reference>
<reference evidence="6" key="1">
    <citation type="journal article" date="2014" name="Int. J. Syst. Evol. Microbiol.">
        <title>Complete genome sequence of Corynebacterium casei LMG S-19264T (=DSM 44701T), isolated from a smear-ripened cheese.</title>
        <authorList>
            <consortium name="US DOE Joint Genome Institute (JGI-PGF)"/>
            <person name="Walter F."/>
            <person name="Albersmeier A."/>
            <person name="Kalinowski J."/>
            <person name="Ruckert C."/>
        </authorList>
    </citation>
    <scope>NUCLEOTIDE SEQUENCE</scope>
    <source>
        <strain evidence="6">JCM 30078</strain>
    </source>
</reference>
<gene>
    <name evidence="6" type="ORF">GCM10009304_03300</name>
</gene>
<dbReference type="PANTHER" id="PTHR30346">
    <property type="entry name" value="TRANSCRIPTIONAL DUAL REGULATOR HCAR-RELATED"/>
    <property type="match status" value="1"/>
</dbReference>
<protein>
    <submittedName>
        <fullName evidence="6">LysR family transcriptional regulator</fullName>
    </submittedName>
</protein>
<evidence type="ECO:0000313" key="7">
    <source>
        <dbReference type="Proteomes" id="UP000635983"/>
    </source>
</evidence>
<feature type="domain" description="HTH lysR-type" evidence="5">
    <location>
        <begin position="2"/>
        <end position="59"/>
    </location>
</feature>
<dbReference type="Pfam" id="PF03466">
    <property type="entry name" value="LysR_substrate"/>
    <property type="match status" value="1"/>
</dbReference>
<dbReference type="PANTHER" id="PTHR30346:SF0">
    <property type="entry name" value="HCA OPERON TRANSCRIPTIONAL ACTIVATOR HCAR"/>
    <property type="match status" value="1"/>
</dbReference>
<evidence type="ECO:0000256" key="1">
    <source>
        <dbReference type="ARBA" id="ARBA00009437"/>
    </source>
</evidence>
<dbReference type="PROSITE" id="PS50931">
    <property type="entry name" value="HTH_LYSR"/>
    <property type="match status" value="1"/>
</dbReference>
<evidence type="ECO:0000256" key="3">
    <source>
        <dbReference type="ARBA" id="ARBA00023125"/>
    </source>
</evidence>
<evidence type="ECO:0000256" key="2">
    <source>
        <dbReference type="ARBA" id="ARBA00023015"/>
    </source>
</evidence>
<dbReference type="Gene3D" id="3.40.190.10">
    <property type="entry name" value="Periplasmic binding protein-like II"/>
    <property type="match status" value="2"/>
</dbReference>
<keyword evidence="3" id="KW-0238">DNA-binding</keyword>
<evidence type="ECO:0000256" key="4">
    <source>
        <dbReference type="ARBA" id="ARBA00023163"/>
    </source>
</evidence>
<comment type="caution">
    <text evidence="6">The sequence shown here is derived from an EMBL/GenBank/DDBJ whole genome shotgun (WGS) entry which is preliminary data.</text>
</comment>
<proteinExistence type="inferred from homology"/>
<dbReference type="GO" id="GO:0032993">
    <property type="term" value="C:protein-DNA complex"/>
    <property type="evidence" value="ECO:0007669"/>
    <property type="project" value="TreeGrafter"/>
</dbReference>